<organism evidence="2">
    <name type="scientific">Candidatus Kentrum sp. MB</name>
    <dbReference type="NCBI Taxonomy" id="2138164"/>
    <lineage>
        <taxon>Bacteria</taxon>
        <taxon>Pseudomonadati</taxon>
        <taxon>Pseudomonadota</taxon>
        <taxon>Gammaproteobacteria</taxon>
        <taxon>Candidatus Kentrum</taxon>
    </lineage>
</organism>
<keyword evidence="1" id="KW-0812">Transmembrane</keyword>
<dbReference type="InterPro" id="IPR043129">
    <property type="entry name" value="ATPase_NBD"/>
</dbReference>
<dbReference type="EMBL" id="CAADFO010000018">
    <property type="protein sequence ID" value="VFK26093.1"/>
    <property type="molecule type" value="Genomic_DNA"/>
</dbReference>
<dbReference type="CDD" id="cd10170">
    <property type="entry name" value="ASKHA_NBD_HSP70"/>
    <property type="match status" value="1"/>
</dbReference>
<proteinExistence type="predicted"/>
<dbReference type="Gene3D" id="3.90.640.10">
    <property type="entry name" value="Actin, Chain A, domain 4"/>
    <property type="match status" value="1"/>
</dbReference>
<name>A0A450XA00_9GAMM</name>
<reference evidence="2" key="1">
    <citation type="submission" date="2019-02" db="EMBL/GenBank/DDBJ databases">
        <authorList>
            <person name="Gruber-Vodicka R. H."/>
            <person name="Seah K. B. B."/>
        </authorList>
    </citation>
    <scope>NUCLEOTIDE SEQUENCE</scope>
    <source>
        <strain evidence="2">BECK_BZ197</strain>
    </source>
</reference>
<sequence length="1636" mass="184267">MRKGYSVICKHIVLVACVGLMLFSLPISSVGATKSGGDAGLPNHYIVLFDASGSMSTDYRKHLWEKEKRLSKMAPHIQRIVWKALLPPDPPDGFRPIAKGDYLSFLYFRLDWSKPSYALNDMFVTGNGLILHKVSSLPSKKIGLSLSSGYFARVDRRGFRFGGHSPLVAATKMAIPYLGQRLASSTAKPKAVGKIILIRITDGSYNTLSNPADEFSAIRKAVQIQRNKGRKLSFPTGFDEYRRQAARMDRVFDLGKVTGECALRVNGVSNPLGRRNKPKCGPKAFESVKSSGDGLLFSYREAVPRLPSENLLAQVSSERVTLEWEAQDGKVYYVGKNQVRAEKWQDKETGFRVDPEAVRWNITGRTGELTDAACFLTERAEVMCRADSHIFGDDSGVIRLKKDKDLGDEFTAEYTFRYRATFEGAPPVYPFSYQLAPYKKSVALIPRELEKWETIHYSQDADAKPRPITDKALGDFSKQEGRAVRPGELARWSRERFEKLRVEDVQSGVLKKQIFAASGLGAILLLIGFLVFWPYRKLRLIGQDRDSDTIVVDFNQASQHASVIGGFSVENHAHILLLYYIPFFGRRLFNKPFYNRAFSLPMAVQDVEFRESEGEIIDEKIRWRESEPEDEIQIPPVWVGQEGRVAYTDTHAVGGKSYSLFFGQNLLEDVNIGRRIRELTVAVSYSVSVFVKKTKPQELAQKLTLRLIPEQARFEFEKTPLVKHTIAHATLRTDYQYGQREQVLRHRLINRAGHAFGYPATGAWRLEARRVKDGEIVEDAFLLTDEHGEELPGNEFHYEILPRTHTDLHVVVVYDRLENPMETVGYRIQLSNDGKVEDEWQLLLERSRDRTDVELEILTNKKHTLISPGELHRNPQVEHTLDENKQGRIPVHTGGAESVNTTTLLYLRLANRCQGGHGFADWSANMEARGTGGDFPFDAFVLQDNKGRTRKGRLTDSPDAQKRERTLALVMQNSKVRIDQRDMALTLTIQIDWRLYPNGAGGDTESLRTKAILHLPLRHEPIHHVLAVDFGTSAIAMGHAIGEGSYILDLHRQSERILDEARVSRTLFYGHESKTPFLCSDASLRAIGEVAPCAPNSPKYLDLPASKRTITEDPLTLLLALKSLIAAGRTYLDISTAKYPYLNHDGEIEKRLPPPIGEVLEGAYKGLLENYITPILQSQGKEYAHLVVTHPNTYTLPHLDMLREIIEAVFLGVGGPNRIYKENIHYLSESDAVAYYYLAHANEYWGDWDRIPEQERILIYDIGAGTLDLTLLTVKRKVASGGVRYPAEMRIERRSGANKAGNLLDECIARDLDVWLQDKLGDLYANRIVADRVESGDSRTLATMLELRNQIQILKQGLSAQDGAPELIFAGSVFEDLQGLVSTKSADLARYREIAGLRVEADGGVVWCPGADLITKGAYVRALIEKLTYGELMKFFDNEIPDIDTVVLSGRTSLWPGFQDKLKRTLPDVTTWVCPLDDTITLKQMVVEGALIRLSRWSKLTIHDPKIFGHYEVRYEKKGPGDWESVPLEKGKPVSIPLVNAATIRIGLRNPNGFIEALAFDAKRFDNEQQTMDLTIDYTPYGNFGATIRRPDDLEAISIGSHDVHVLPHGGIRPWPMENAILKRIAPEKIGEDFYL</sequence>
<keyword evidence="1" id="KW-0472">Membrane</keyword>
<dbReference type="SUPFAM" id="SSF53067">
    <property type="entry name" value="Actin-like ATPase domain"/>
    <property type="match status" value="1"/>
</dbReference>
<accession>A0A450XA00</accession>
<evidence type="ECO:0000256" key="1">
    <source>
        <dbReference type="SAM" id="Phobius"/>
    </source>
</evidence>
<protein>
    <submittedName>
        <fullName evidence="2">Uncharacterized protein</fullName>
    </submittedName>
</protein>
<gene>
    <name evidence="2" type="ORF">BECKMB1821G_GA0114241_101816</name>
</gene>
<keyword evidence="1" id="KW-1133">Transmembrane helix</keyword>
<evidence type="ECO:0000313" key="2">
    <source>
        <dbReference type="EMBL" id="VFK26093.1"/>
    </source>
</evidence>
<feature type="transmembrane region" description="Helical" evidence="1">
    <location>
        <begin position="514"/>
        <end position="535"/>
    </location>
</feature>
<dbReference type="Gene3D" id="3.30.420.40">
    <property type="match status" value="2"/>
</dbReference>